<gene>
    <name evidence="2" type="ORF">EV193_104442</name>
</gene>
<dbReference type="RefSeq" id="WP_130344784.1">
    <property type="nucleotide sequence ID" value="NZ_SGWQ01000004.1"/>
</dbReference>
<protein>
    <submittedName>
        <fullName evidence="2">Uncharacterized protein</fullName>
    </submittedName>
</protein>
<comment type="caution">
    <text evidence="2">The sequence shown here is derived from an EMBL/GenBank/DDBJ whole genome shotgun (WGS) entry which is preliminary data.</text>
</comment>
<reference evidence="2 3" key="1">
    <citation type="submission" date="2019-02" db="EMBL/GenBank/DDBJ databases">
        <title>Genomic Encyclopedia of Type Strains, Phase IV (KMG-IV): sequencing the most valuable type-strain genomes for metagenomic binning, comparative biology and taxonomic classification.</title>
        <authorList>
            <person name="Goeker M."/>
        </authorList>
    </citation>
    <scope>NUCLEOTIDE SEQUENCE [LARGE SCALE GENOMIC DNA]</scope>
    <source>
        <strain evidence="2 3">DSM 101727</strain>
    </source>
</reference>
<dbReference type="Proteomes" id="UP000294257">
    <property type="component" value="Unassembled WGS sequence"/>
</dbReference>
<dbReference type="EMBL" id="SGWQ01000004">
    <property type="protein sequence ID" value="RZS39226.1"/>
    <property type="molecule type" value="Genomic_DNA"/>
</dbReference>
<feature type="region of interest" description="Disordered" evidence="1">
    <location>
        <begin position="1"/>
        <end position="22"/>
    </location>
</feature>
<organism evidence="2 3">
    <name type="scientific">Herbihabitans rhizosphaerae</name>
    <dbReference type="NCBI Taxonomy" id="1872711"/>
    <lineage>
        <taxon>Bacteria</taxon>
        <taxon>Bacillati</taxon>
        <taxon>Actinomycetota</taxon>
        <taxon>Actinomycetes</taxon>
        <taxon>Pseudonocardiales</taxon>
        <taxon>Pseudonocardiaceae</taxon>
        <taxon>Herbihabitans</taxon>
    </lineage>
</organism>
<dbReference type="AlphaFoldDB" id="A0A4Q7KS25"/>
<evidence type="ECO:0000313" key="2">
    <source>
        <dbReference type="EMBL" id="RZS39226.1"/>
    </source>
</evidence>
<name>A0A4Q7KS25_9PSEU</name>
<evidence type="ECO:0000313" key="3">
    <source>
        <dbReference type="Proteomes" id="UP000294257"/>
    </source>
</evidence>
<feature type="compositionally biased region" description="Polar residues" evidence="1">
    <location>
        <begin position="1"/>
        <end position="19"/>
    </location>
</feature>
<proteinExistence type="predicted"/>
<keyword evidence="3" id="KW-1185">Reference proteome</keyword>
<evidence type="ECO:0000256" key="1">
    <source>
        <dbReference type="SAM" id="MobiDB-lite"/>
    </source>
</evidence>
<accession>A0A4Q7KS25</accession>
<sequence>MREASCGTTTAAGPENVQQAGPFVTRPECEAMQDDYSREGAAILSVCWYGEVHDRGDGFYFDFEWR</sequence>